<protein>
    <submittedName>
        <fullName evidence="1">Uncharacterized protein</fullName>
    </submittedName>
</protein>
<proteinExistence type="predicted"/>
<evidence type="ECO:0000313" key="2">
    <source>
        <dbReference type="Proteomes" id="UP001500469"/>
    </source>
</evidence>
<reference evidence="1 2" key="1">
    <citation type="journal article" date="2019" name="Int. J. Syst. Evol. Microbiol.">
        <title>The Global Catalogue of Microorganisms (GCM) 10K type strain sequencing project: providing services to taxonomists for standard genome sequencing and annotation.</title>
        <authorList>
            <consortium name="The Broad Institute Genomics Platform"/>
            <consortium name="The Broad Institute Genome Sequencing Center for Infectious Disease"/>
            <person name="Wu L."/>
            <person name="Ma J."/>
        </authorList>
    </citation>
    <scope>NUCLEOTIDE SEQUENCE [LARGE SCALE GENOMIC DNA]</scope>
    <source>
        <strain evidence="1 2">JCM 16112</strain>
    </source>
</reference>
<dbReference type="EMBL" id="BAAAFI010000039">
    <property type="protein sequence ID" value="GAA0880110.1"/>
    <property type="molecule type" value="Genomic_DNA"/>
</dbReference>
<keyword evidence="2" id="KW-1185">Reference proteome</keyword>
<name>A0ABN1N342_9BACT</name>
<dbReference type="Proteomes" id="UP001500469">
    <property type="component" value="Unassembled WGS sequence"/>
</dbReference>
<comment type="caution">
    <text evidence="1">The sequence shown here is derived from an EMBL/GenBank/DDBJ whole genome shotgun (WGS) entry which is preliminary data.</text>
</comment>
<organism evidence="1 2">
    <name type="scientific">Algoriphagus jejuensis</name>
    <dbReference type="NCBI Taxonomy" id="419934"/>
    <lineage>
        <taxon>Bacteria</taxon>
        <taxon>Pseudomonadati</taxon>
        <taxon>Bacteroidota</taxon>
        <taxon>Cytophagia</taxon>
        <taxon>Cytophagales</taxon>
        <taxon>Cyclobacteriaceae</taxon>
        <taxon>Algoriphagus</taxon>
    </lineage>
</organism>
<evidence type="ECO:0000313" key="1">
    <source>
        <dbReference type="EMBL" id="GAA0880110.1"/>
    </source>
</evidence>
<accession>A0ABN1N342</accession>
<sequence length="172" mass="19653">MPGFTESSITLNFPDTNFFRFATCAGYSALSGNHFKEMDACWFDTDNNLYWLIELKDFSLASLTTQETIEKKSWDIVKKAIDSLCMFLSSKHGYPYADGLNPCFPASTPNNTTQFKFVTIIHCNASQKADVQLINERFRNKFKPYAELFEISNYAVVEHSRAISILPNNMIQ</sequence>
<gene>
    <name evidence="1" type="ORF">GCM10009119_30800</name>
</gene>
<dbReference type="RefSeq" id="WP_343853157.1">
    <property type="nucleotide sequence ID" value="NZ_BAAAFI010000039.1"/>
</dbReference>